<dbReference type="GO" id="GO:0009116">
    <property type="term" value="P:nucleoside metabolic process"/>
    <property type="evidence" value="ECO:0007669"/>
    <property type="project" value="InterPro"/>
</dbReference>
<feature type="repeat" description="WD" evidence="3">
    <location>
        <begin position="1003"/>
        <end position="1044"/>
    </location>
</feature>
<name>A0A5N7C679_PETAA</name>
<dbReference type="PANTHER" id="PTHR42968">
    <property type="entry name" value="WD REPEAT-CONTAINING"/>
    <property type="match status" value="1"/>
</dbReference>
<dbReference type="Pfam" id="PF00400">
    <property type="entry name" value="WD40"/>
    <property type="match status" value="6"/>
</dbReference>
<feature type="repeat" description="WD" evidence="3">
    <location>
        <begin position="1076"/>
        <end position="1117"/>
    </location>
</feature>
<dbReference type="InterPro" id="IPR015943">
    <property type="entry name" value="WD40/YVTN_repeat-like_dom_sf"/>
</dbReference>
<dbReference type="GO" id="GO:0003824">
    <property type="term" value="F:catalytic activity"/>
    <property type="evidence" value="ECO:0007669"/>
    <property type="project" value="InterPro"/>
</dbReference>
<gene>
    <name evidence="5" type="ORF">BDV23DRAFT_184222</name>
</gene>
<organism evidence="5">
    <name type="scientific">Petromyces alliaceus</name>
    <name type="common">Aspergillus alliaceus</name>
    <dbReference type="NCBI Taxonomy" id="209559"/>
    <lineage>
        <taxon>Eukaryota</taxon>
        <taxon>Fungi</taxon>
        <taxon>Dikarya</taxon>
        <taxon>Ascomycota</taxon>
        <taxon>Pezizomycotina</taxon>
        <taxon>Eurotiomycetes</taxon>
        <taxon>Eurotiomycetidae</taxon>
        <taxon>Eurotiales</taxon>
        <taxon>Aspergillaceae</taxon>
        <taxon>Aspergillus</taxon>
        <taxon>Aspergillus subgen. Circumdati</taxon>
    </lineage>
</organism>
<feature type="domain" description="NACHT" evidence="4">
    <location>
        <begin position="365"/>
        <end position="513"/>
    </location>
</feature>
<keyword evidence="1 3" id="KW-0853">WD repeat</keyword>
<dbReference type="SUPFAM" id="SSF53167">
    <property type="entry name" value="Purine and uridine phosphorylases"/>
    <property type="match status" value="1"/>
</dbReference>
<dbReference type="InterPro" id="IPR056884">
    <property type="entry name" value="NPHP3-like_N"/>
</dbReference>
<feature type="repeat" description="WD" evidence="3">
    <location>
        <begin position="1118"/>
        <end position="1156"/>
    </location>
</feature>
<dbReference type="InterPro" id="IPR020472">
    <property type="entry name" value="WD40_PAC1"/>
</dbReference>
<dbReference type="Gene3D" id="3.40.50.300">
    <property type="entry name" value="P-loop containing nucleotide triphosphate hydrolases"/>
    <property type="match status" value="1"/>
</dbReference>
<dbReference type="CDD" id="cd00200">
    <property type="entry name" value="WD40"/>
    <property type="match status" value="1"/>
</dbReference>
<feature type="repeat" description="WD" evidence="3">
    <location>
        <begin position="920"/>
        <end position="960"/>
    </location>
</feature>
<evidence type="ECO:0000256" key="3">
    <source>
        <dbReference type="PROSITE-ProRule" id="PRU00221"/>
    </source>
</evidence>
<sequence length="1156" mass="129421">MPTLDPKLYTVAWIAPLEIEVQAALHMLDKGHSGGFPVGPGDDYVFHAGEIHGHNVVIATFAAGQPYGTSSAAALASHVRNFFPNLWFGLLVGVAAGLPNLSCAPPRDIRLGDVIVALPEGENPAIVPYGLGKQKGDDGFELLRSGHSLPQTERIVGSAIGKIKAEERDAKVILGYYKNTAQIATKFPDPGQDKDFLYLSGDNTPVSRQRRPDTKRTCVWYGSIGSGDKLLKSAKDRDEMRDKYNVIGLEMEAAGVLNEIRVGNIRGVCDYGDEQKNKDWQPYAAAMAAAFAKAILVEIPPKAMARSEYDFTDEDKRCLQDLLLSNPDDDRRRIEETKGGLLNDSFQWILDNAKYQSWRNNTESQLLWIKGDAGKGKTMLIIGIIKELLQQVKPESSRLLVYFLCQGNDPKLNNATAVLRGLIYMLITQQPHLISHLRKRHDSEGSKLFEGGNTFYGLSAVFESMIQDLKQATVHLLVDALDECQIDLEDLLRFIAKTMSMPSVQVKWIVSSRNIDHIGQILDPDHEANKLSLELNADHISLAIETYINDKVSHLRILKHNQRLQEQVRDQLCQKSDGTFLWVALVIEELRKCRFERDVFDTLKTVPRGLPRLYKQMMQQIQRLEDQHRNVCLTVLSIVILAYRPLHLLEMCHVTDMHPVSDLESAVGMCGSFLTIRDKYVYLIHLSAKDYLDNIYATTAILPERSAIHYKMFSRSLRALSTKLRPNIYNLDNPGVPASKIPILRPTPDPLFDLRYSCMYWLDHFLEVDSKYADETETTENKAISDFFRKCHLHWLESLSLIGEVPHAILTLRKLVYQQQQKQVVNQSTPEMTGLKKSIWKRLRRRPGYVQHHSVFKEAERFASVYGLIIEEAPLQTYSAALVFCPQNSESKRLYWGERLKFIEHASVMQESWDPCMQTLEGHRHSVNAVAFSPDGQTVASASYNTVRLWNIATGAAKQTLQGHTDSVRAVAFSLDGQTVVSASFNGTVRLWDTVTGAAKQTLQGHTDSVRAVAFSPDSQMVASASLDHTIRLWDMATGAAKQTLQGHTDSTVASASLDHTVRLWDMATGAAKWTLQGHRSWVNAVAFSLNGQMVASGSYDRTVQLWDMATGAAKWTLQGHRSWVNAVAFSLNGQMVASGSYDRTVQLWDMATGAA</sequence>
<protein>
    <recommendedName>
        <fullName evidence="4">NACHT domain-containing protein</fullName>
    </recommendedName>
</protein>
<dbReference type="SUPFAM" id="SSF50978">
    <property type="entry name" value="WD40 repeat-like"/>
    <property type="match status" value="1"/>
</dbReference>
<dbReference type="InterPro" id="IPR036322">
    <property type="entry name" value="WD40_repeat_dom_sf"/>
</dbReference>
<dbReference type="AlphaFoldDB" id="A0A5N7C679"/>
<dbReference type="InterPro" id="IPR007111">
    <property type="entry name" value="NACHT_NTPase"/>
</dbReference>
<feature type="non-terminal residue" evidence="5">
    <location>
        <position position="1156"/>
    </location>
</feature>
<dbReference type="InterPro" id="IPR027417">
    <property type="entry name" value="P-loop_NTPase"/>
</dbReference>
<dbReference type="Proteomes" id="UP000326877">
    <property type="component" value="Unassembled WGS sequence"/>
</dbReference>
<dbReference type="Gene3D" id="3.40.50.1580">
    <property type="entry name" value="Nucleoside phosphorylase domain"/>
    <property type="match status" value="1"/>
</dbReference>
<dbReference type="SMART" id="SM00320">
    <property type="entry name" value="WD40"/>
    <property type="match status" value="6"/>
</dbReference>
<accession>A0A5N7C679</accession>
<evidence type="ECO:0000313" key="5">
    <source>
        <dbReference type="EMBL" id="KAE8389620.1"/>
    </source>
</evidence>
<evidence type="ECO:0000259" key="4">
    <source>
        <dbReference type="PROSITE" id="PS50837"/>
    </source>
</evidence>
<dbReference type="OrthoDB" id="674604at2759"/>
<feature type="repeat" description="WD" evidence="3">
    <location>
        <begin position="961"/>
        <end position="1002"/>
    </location>
</feature>
<dbReference type="Pfam" id="PF24883">
    <property type="entry name" value="NPHP3_N"/>
    <property type="match status" value="1"/>
</dbReference>
<dbReference type="PANTHER" id="PTHR42968:SF38">
    <property type="entry name" value="NACHT AND WD40 DOMAIN PROTEIN (AFU_ORTHOLOGUE AFUA_7G08500)"/>
    <property type="match status" value="1"/>
</dbReference>
<dbReference type="InterPro" id="IPR035994">
    <property type="entry name" value="Nucleoside_phosphorylase_sf"/>
</dbReference>
<dbReference type="InterPro" id="IPR019775">
    <property type="entry name" value="WD40_repeat_CS"/>
</dbReference>
<dbReference type="PRINTS" id="PR00320">
    <property type="entry name" value="GPROTEINBRPT"/>
</dbReference>
<evidence type="ECO:0000256" key="2">
    <source>
        <dbReference type="ARBA" id="ARBA00022737"/>
    </source>
</evidence>
<dbReference type="SUPFAM" id="SSF52540">
    <property type="entry name" value="P-loop containing nucleoside triphosphate hydrolases"/>
    <property type="match status" value="1"/>
</dbReference>
<dbReference type="PROSITE" id="PS50082">
    <property type="entry name" value="WD_REPEATS_2"/>
    <property type="match status" value="6"/>
</dbReference>
<dbReference type="PROSITE" id="PS50837">
    <property type="entry name" value="NACHT"/>
    <property type="match status" value="1"/>
</dbReference>
<keyword evidence="2" id="KW-0677">Repeat</keyword>
<dbReference type="PROSITE" id="PS00678">
    <property type="entry name" value="WD_REPEATS_1"/>
    <property type="match status" value="3"/>
</dbReference>
<dbReference type="Gene3D" id="2.130.10.10">
    <property type="entry name" value="YVTN repeat-like/Quinoprotein amine dehydrogenase"/>
    <property type="match status" value="3"/>
</dbReference>
<reference evidence="5" key="1">
    <citation type="submission" date="2019-04" db="EMBL/GenBank/DDBJ databases">
        <title>Friends and foes A comparative genomics studyof 23 Aspergillus species from section Flavi.</title>
        <authorList>
            <consortium name="DOE Joint Genome Institute"/>
            <person name="Kjaerbolling I."/>
            <person name="Vesth T."/>
            <person name="Frisvad J.C."/>
            <person name="Nybo J.L."/>
            <person name="Theobald S."/>
            <person name="Kildgaard S."/>
            <person name="Isbrandt T."/>
            <person name="Kuo A."/>
            <person name="Sato A."/>
            <person name="Lyhne E.K."/>
            <person name="Kogle M.E."/>
            <person name="Wiebenga A."/>
            <person name="Kun R.S."/>
            <person name="Lubbers R.J."/>
            <person name="Makela M.R."/>
            <person name="Barry K."/>
            <person name="Chovatia M."/>
            <person name="Clum A."/>
            <person name="Daum C."/>
            <person name="Haridas S."/>
            <person name="He G."/>
            <person name="LaButti K."/>
            <person name="Lipzen A."/>
            <person name="Mondo S."/>
            <person name="Riley R."/>
            <person name="Salamov A."/>
            <person name="Simmons B.A."/>
            <person name="Magnuson J.K."/>
            <person name="Henrissat B."/>
            <person name="Mortensen U.H."/>
            <person name="Larsen T.O."/>
            <person name="Devries R.P."/>
            <person name="Grigoriev I.V."/>
            <person name="Machida M."/>
            <person name="Baker S.E."/>
            <person name="Andersen M.R."/>
        </authorList>
    </citation>
    <scope>NUCLEOTIDE SEQUENCE [LARGE SCALE GENOMIC DNA]</scope>
    <source>
        <strain evidence="5">IBT 14317</strain>
    </source>
</reference>
<dbReference type="InterPro" id="IPR001680">
    <property type="entry name" value="WD40_rpt"/>
</dbReference>
<feature type="repeat" description="WD" evidence="3">
    <location>
        <begin position="1053"/>
        <end position="1075"/>
    </location>
</feature>
<evidence type="ECO:0000256" key="1">
    <source>
        <dbReference type="ARBA" id="ARBA00022574"/>
    </source>
</evidence>
<dbReference type="PROSITE" id="PS50294">
    <property type="entry name" value="WD_REPEATS_REGION"/>
    <property type="match status" value="5"/>
</dbReference>
<dbReference type="EMBL" id="ML735263">
    <property type="protein sequence ID" value="KAE8389620.1"/>
    <property type="molecule type" value="Genomic_DNA"/>
</dbReference>
<proteinExistence type="predicted"/>